<dbReference type="AlphaFoldDB" id="A0A0K8R4N1"/>
<feature type="chain" id="PRO_5005515932" evidence="1">
    <location>
        <begin position="25"/>
        <end position="193"/>
    </location>
</feature>
<keyword evidence="1" id="KW-0732">Signal</keyword>
<evidence type="ECO:0000256" key="1">
    <source>
        <dbReference type="SAM" id="SignalP"/>
    </source>
</evidence>
<evidence type="ECO:0000313" key="2">
    <source>
        <dbReference type="EMBL" id="JAA65434.1"/>
    </source>
</evidence>
<reference evidence="2" key="1">
    <citation type="submission" date="2012-12" db="EMBL/GenBank/DDBJ databases">
        <title>Identification and characterization of a phenylalanine ammonia-lyase gene family in Isatis indigotica Fort.</title>
        <authorList>
            <person name="Liu Q."/>
            <person name="Chen J."/>
            <person name="Zhou X."/>
            <person name="Di P."/>
            <person name="Xiao Y."/>
            <person name="Xuan H."/>
            <person name="Zhang L."/>
            <person name="Chen W."/>
        </authorList>
    </citation>
    <scope>NUCLEOTIDE SEQUENCE</scope>
    <source>
        <tissue evidence="2">Salivary gland</tissue>
    </source>
</reference>
<feature type="signal peptide" evidence="1">
    <location>
        <begin position="1"/>
        <end position="24"/>
    </location>
</feature>
<sequence length="193" mass="22283">MARQLSTVCCVIIGAIILLPEAHSRAHQTTYDAQRELQLHKRYYLQYRSNRDDHAVRDAAYCVSLLVMRSLFGVTDAILYYKQTLQGPLNHKQVKIRTHKAPGSRSTVDNMMRITDDSTGSQLYDQTLQYTDYSNCRVLVQQFGQSRECSLWLSPERRRGPIPPACSRAYTDICGERRHHIRIMGRLDPLILK</sequence>
<dbReference type="EMBL" id="GADI01008374">
    <property type="protein sequence ID" value="JAA65434.1"/>
    <property type="molecule type" value="mRNA"/>
</dbReference>
<dbReference type="GO" id="GO:0043176">
    <property type="term" value="F:amine binding"/>
    <property type="evidence" value="ECO:0007669"/>
    <property type="project" value="InterPro"/>
</dbReference>
<dbReference type="InterPro" id="IPR002970">
    <property type="entry name" value="Tick_his-bd"/>
</dbReference>
<organism evidence="2">
    <name type="scientific">Ixodes ricinus</name>
    <name type="common">Common tick</name>
    <name type="synonym">Acarus ricinus</name>
    <dbReference type="NCBI Taxonomy" id="34613"/>
    <lineage>
        <taxon>Eukaryota</taxon>
        <taxon>Metazoa</taxon>
        <taxon>Ecdysozoa</taxon>
        <taxon>Arthropoda</taxon>
        <taxon>Chelicerata</taxon>
        <taxon>Arachnida</taxon>
        <taxon>Acari</taxon>
        <taxon>Parasitiformes</taxon>
        <taxon>Ixodida</taxon>
        <taxon>Ixodoidea</taxon>
        <taxon>Ixodidae</taxon>
        <taxon>Ixodinae</taxon>
        <taxon>Ixodes</taxon>
    </lineage>
</organism>
<protein>
    <submittedName>
        <fullName evidence="2">Putative salivary lipocalin</fullName>
    </submittedName>
</protein>
<proteinExistence type="evidence at transcript level"/>
<dbReference type="SUPFAM" id="SSF50814">
    <property type="entry name" value="Lipocalins"/>
    <property type="match status" value="1"/>
</dbReference>
<dbReference type="Gene3D" id="2.40.128.20">
    <property type="match status" value="1"/>
</dbReference>
<dbReference type="Pfam" id="PF02098">
    <property type="entry name" value="His_binding"/>
    <property type="match status" value="1"/>
</dbReference>
<dbReference type="InterPro" id="IPR012674">
    <property type="entry name" value="Calycin"/>
</dbReference>
<dbReference type="GO" id="GO:0030682">
    <property type="term" value="P:symbiont-mediated perturbation of host defenses"/>
    <property type="evidence" value="ECO:0007669"/>
    <property type="project" value="InterPro"/>
</dbReference>
<accession>A0A0K8R4N1</accession>
<name>A0A0K8R4N1_IXORI</name>